<dbReference type="InterPro" id="IPR008780">
    <property type="entry name" value="Plasmodium_Vir"/>
</dbReference>
<evidence type="ECO:0008006" key="4">
    <source>
        <dbReference type="Google" id="ProtNLM"/>
    </source>
</evidence>
<evidence type="ECO:0000256" key="1">
    <source>
        <dbReference type="SAM" id="Phobius"/>
    </source>
</evidence>
<reference evidence="2 3" key="1">
    <citation type="submission" date="2016-07" db="EMBL/GenBank/DDBJ databases">
        <authorList>
            <consortium name="Pathogen Informatics"/>
        </authorList>
    </citation>
    <scope>NUCLEOTIDE SEQUENCE [LARGE SCALE GENOMIC DNA]</scope>
</reference>
<accession>A0A1G4E230</accession>
<gene>
    <name evidence="2" type="ORF">PVC01_000005300</name>
</gene>
<protein>
    <recommendedName>
        <fullName evidence="4">VIR protein</fullName>
    </recommendedName>
</protein>
<sequence>MEEINENEEIPKIFYMKLNEPNGEPKYHDLVSYNANRRLMKNSEKIEILDKLSRNIKLLNTVYTENLEKRCRDLNHWINEKIKKLEDRESWGDLKTNSLGIFNDIKNKTQEGLWVCGRKDKLYSPQNAELMKELDDYCEIRDKYGCDLSEDNKDCLKCNKYIMNKKQEFTRKMQCICSNDNCSWTGYTINTKCSLNNMNITFPEINCKGLDKKEELQESVTVIKKYSPLEIGFFILVFFILFYFFTLFLEKFTPVGSILNRFRRRKYDIKRNIERVDDDRYSLYHSDRMPADSENKRYYIEYARPHN</sequence>
<keyword evidence="1" id="KW-0812">Transmembrane</keyword>
<dbReference type="VEuPathDB" id="PlasmoDB:PVW1_000017900"/>
<name>A0A1G4E230_PLAVI</name>
<dbReference type="VEuPathDB" id="PlasmoDB:PVP01_0008280"/>
<dbReference type="AlphaFoldDB" id="A0A1G4E230"/>
<organism evidence="2 3">
    <name type="scientific">Plasmodium vivax</name>
    <name type="common">malaria parasite P. vivax</name>
    <dbReference type="NCBI Taxonomy" id="5855"/>
    <lineage>
        <taxon>Eukaryota</taxon>
        <taxon>Sar</taxon>
        <taxon>Alveolata</taxon>
        <taxon>Apicomplexa</taxon>
        <taxon>Aconoidasida</taxon>
        <taxon>Haemosporida</taxon>
        <taxon>Plasmodiidae</taxon>
        <taxon>Plasmodium</taxon>
        <taxon>Plasmodium (Plasmodium)</taxon>
    </lineage>
</organism>
<evidence type="ECO:0000313" key="2">
    <source>
        <dbReference type="EMBL" id="SCA60128.1"/>
    </source>
</evidence>
<keyword evidence="1" id="KW-1133">Transmembrane helix</keyword>
<dbReference type="Proteomes" id="UP000305196">
    <property type="component" value="Unassembled WGS sequence"/>
</dbReference>
<proteinExistence type="predicted"/>
<dbReference type="Pfam" id="PF05795">
    <property type="entry name" value="Plasmodium_Vir"/>
    <property type="match status" value="2"/>
</dbReference>
<dbReference type="EMBL" id="FLYI01000111">
    <property type="protein sequence ID" value="SCA60128.1"/>
    <property type="molecule type" value="Genomic_DNA"/>
</dbReference>
<evidence type="ECO:0000313" key="3">
    <source>
        <dbReference type="Proteomes" id="UP000305196"/>
    </source>
</evidence>
<feature type="transmembrane region" description="Helical" evidence="1">
    <location>
        <begin position="231"/>
        <end position="249"/>
    </location>
</feature>
<keyword evidence="1" id="KW-0472">Membrane</keyword>